<evidence type="ECO:0000256" key="11">
    <source>
        <dbReference type="SAM" id="MobiDB-lite"/>
    </source>
</evidence>
<proteinExistence type="inferred from homology"/>
<dbReference type="GO" id="GO:0003924">
    <property type="term" value="F:GTPase activity"/>
    <property type="evidence" value="ECO:0007669"/>
    <property type="project" value="TreeGrafter"/>
</dbReference>
<keyword evidence="7" id="KW-0342">GTP-binding</keyword>
<keyword evidence="6" id="KW-0067">ATP-binding</keyword>
<sequence>MAGDTDPNTSTDNKKVHRQPRAGRKAEKKKQKNPHVQDLTARQRNPKAFAINSAVRAERKFRRHQDIDTKKQHLPVVDRTPLDPPPIVIAIVGPPKVGKSTLIRCLIRNFTRQPLSNIKGPVTIVSGKHRRITLIECNNDINCMIDVAKIADLVFLLIDGSFGFEMEIFEFLNICQVHGMPKIMGILTHLDMLKNSKQLKQTKKTLKHRFWTEVYPGAKLFYLSGILHEEYLRAEIQRLTRFIAVMKFRPLAWQTTHPYLLADRMEDLTSPELIRQNAKCDRTVSLYGFVRGIPFHENQNLHISGCCDTQIANICFLPDPCPLPDRLKKRSLVEKERQIYAPFSGVGGIVYDKDAVYVDLGGSHSHSERKNNRPEQDLFSNLIDSKNTLDAKLAHSELQLFSNTKPITGDEFTQENADERMHIETILDLDDGRKRRKVIFKDDEPNDSIREEDEDTNGDESDENEDSDSNDDVTADDNSDDDEENNLSDVDNDENDSEADGSSDDEENGPFKISVDSSKKSSYSINDSVDEDDNEIKWKTNLSQKAANAFIARQNTTANLWKLVYDYNREAEKSEQVDNKDDEEDVGGIFKVMSEEKRKLLLEKDVFNAEDCSKFTVPSLRDWNSDKVRDSIRNYFVTGKWRSDEDANELLRMDNLNDDDEMFGDFEDLEAGIVVKENDNEDDEAAEKPKRQMTKAEIFEKKRKLKEKFDAEYDDKGEGGATYYDELKQETSKQAELNRKQFEGLEDEVRVKLEGYRPGMYVRIELTKMPCELVTNFDPSYPIVVGGLLPGEENIGFVDVRIKKHRWYGKILKTKDPIIISLGWRKFQTLPIYYKLEDNFRHRMLKYTPEHVTCMASFWGPLTKPGTGFLAVQDLSSRREGFRIIATGTVVEGNHSTQITKKLKLIGEPMKIYRKTAFIKNMFTSSIEVGKFEGAKIRTVSGVRGQIKRACMNSEGAFRATFEDQIKLSDIVFCRTWCNVDVPKFYNPVVSLLLPPEEKNAWLGMKTTGQLKREKGIQCEPSSDSLYKPVVRPKKVANPIRIPRRLQGQLPFKDKPKVERVGPGNPLKKKRIAVIRDRHEQKVSSLLTMLRTNYKDKQGRERHDMKVRVIAHKRQMKAAERVKNEKEKEKRKQVFIKRTKREAKANKK</sequence>
<feature type="compositionally biased region" description="Basic and acidic residues" evidence="11">
    <location>
        <begin position="1117"/>
        <end position="1132"/>
    </location>
</feature>
<comment type="catalytic activity">
    <reaction evidence="9">
        <text>GTP + H2O = GDP + phosphate + H(+)</text>
        <dbReference type="Rhea" id="RHEA:19669"/>
        <dbReference type="ChEBI" id="CHEBI:15377"/>
        <dbReference type="ChEBI" id="CHEBI:15378"/>
        <dbReference type="ChEBI" id="CHEBI:37565"/>
        <dbReference type="ChEBI" id="CHEBI:43474"/>
        <dbReference type="ChEBI" id="CHEBI:58189"/>
    </reaction>
    <physiologicalReaction direction="left-to-right" evidence="9">
        <dbReference type="Rhea" id="RHEA:19670"/>
    </physiologicalReaction>
</comment>
<evidence type="ECO:0000256" key="8">
    <source>
        <dbReference type="ARBA" id="ARBA00023242"/>
    </source>
</evidence>
<reference evidence="13 14" key="1">
    <citation type="submission" date="2024-03" db="EMBL/GenBank/DDBJ databases">
        <title>Adaptation during the transition from Ophiocordyceps entomopathogen to insect associate is accompanied by gene loss and intensified selection.</title>
        <authorList>
            <person name="Ward C.M."/>
            <person name="Onetto C.A."/>
            <person name="Borneman A.R."/>
        </authorList>
    </citation>
    <scope>NUCLEOTIDE SEQUENCE [LARGE SCALE GENOMIC DNA]</scope>
    <source>
        <strain evidence="13">AWRI1</strain>
        <tissue evidence="13">Single Adult Female</tissue>
    </source>
</reference>
<protein>
    <recommendedName>
        <fullName evidence="12">Bms1-type G domain-containing protein</fullName>
    </recommendedName>
</protein>
<evidence type="ECO:0000256" key="3">
    <source>
        <dbReference type="ARBA" id="ARBA00022553"/>
    </source>
</evidence>
<evidence type="ECO:0000256" key="1">
    <source>
        <dbReference type="ARBA" id="ARBA00004604"/>
    </source>
</evidence>
<gene>
    <name evidence="13" type="ORF">V9T40_009398</name>
</gene>
<accession>A0AAN9TNG6</accession>
<dbReference type="GO" id="GO:0030686">
    <property type="term" value="C:90S preribosome"/>
    <property type="evidence" value="ECO:0007669"/>
    <property type="project" value="TreeGrafter"/>
</dbReference>
<dbReference type="Proteomes" id="UP001367676">
    <property type="component" value="Unassembled WGS sequence"/>
</dbReference>
<dbReference type="SMART" id="SM01362">
    <property type="entry name" value="DUF663"/>
    <property type="match status" value="1"/>
</dbReference>
<dbReference type="AlphaFoldDB" id="A0AAN9TNG6"/>
<keyword evidence="14" id="KW-1185">Reference proteome</keyword>
<evidence type="ECO:0000256" key="5">
    <source>
        <dbReference type="ARBA" id="ARBA00022801"/>
    </source>
</evidence>
<evidence type="ECO:0000256" key="4">
    <source>
        <dbReference type="ARBA" id="ARBA00022741"/>
    </source>
</evidence>
<keyword evidence="2" id="KW-0690">Ribosome biogenesis</keyword>
<dbReference type="SUPFAM" id="SSF52540">
    <property type="entry name" value="P-loop containing nucleoside triphosphate hydrolases"/>
    <property type="match status" value="1"/>
</dbReference>
<dbReference type="InterPro" id="IPR007034">
    <property type="entry name" value="BMS1_TSR1_C"/>
</dbReference>
<feature type="compositionally biased region" description="Basic and acidic residues" evidence="11">
    <location>
        <begin position="438"/>
        <end position="449"/>
    </location>
</feature>
<keyword evidence="4" id="KW-0547">Nucleotide-binding</keyword>
<dbReference type="GO" id="GO:0005525">
    <property type="term" value="F:GTP binding"/>
    <property type="evidence" value="ECO:0007669"/>
    <property type="project" value="UniProtKB-KW"/>
</dbReference>
<dbReference type="GO" id="GO:0000479">
    <property type="term" value="P:endonucleolytic cleavage of tricistronic rRNA transcript (SSU-rRNA, 5.8S rRNA, LSU-rRNA)"/>
    <property type="evidence" value="ECO:0007669"/>
    <property type="project" value="TreeGrafter"/>
</dbReference>
<feature type="region of interest" description="Disordered" evidence="11">
    <location>
        <begin position="438"/>
        <end position="530"/>
    </location>
</feature>
<dbReference type="InterPro" id="IPR030387">
    <property type="entry name" value="G_Bms1/Tsr1_dom"/>
</dbReference>
<organism evidence="13 14">
    <name type="scientific">Parthenolecanium corni</name>
    <dbReference type="NCBI Taxonomy" id="536013"/>
    <lineage>
        <taxon>Eukaryota</taxon>
        <taxon>Metazoa</taxon>
        <taxon>Ecdysozoa</taxon>
        <taxon>Arthropoda</taxon>
        <taxon>Hexapoda</taxon>
        <taxon>Insecta</taxon>
        <taxon>Pterygota</taxon>
        <taxon>Neoptera</taxon>
        <taxon>Paraneoptera</taxon>
        <taxon>Hemiptera</taxon>
        <taxon>Sternorrhyncha</taxon>
        <taxon>Coccoidea</taxon>
        <taxon>Coccidae</taxon>
        <taxon>Parthenolecanium</taxon>
    </lineage>
</organism>
<dbReference type="Pfam" id="PF04950">
    <property type="entry name" value="RIBIOP_C"/>
    <property type="match status" value="1"/>
</dbReference>
<evidence type="ECO:0000313" key="13">
    <source>
        <dbReference type="EMBL" id="KAK7601957.1"/>
    </source>
</evidence>
<dbReference type="GO" id="GO:0005654">
    <property type="term" value="C:nucleoplasm"/>
    <property type="evidence" value="ECO:0007669"/>
    <property type="project" value="UniProtKB-ARBA"/>
</dbReference>
<keyword evidence="5" id="KW-0378">Hydrolase</keyword>
<dbReference type="InterPro" id="IPR037875">
    <property type="entry name" value="Bms1_N"/>
</dbReference>
<comment type="subcellular location">
    <subcellularLocation>
        <location evidence="1">Nucleus</location>
        <location evidence="1">Nucleolus</location>
    </subcellularLocation>
</comment>
<evidence type="ECO:0000256" key="7">
    <source>
        <dbReference type="ARBA" id="ARBA00023134"/>
    </source>
</evidence>
<feature type="compositionally biased region" description="Low complexity" evidence="11">
    <location>
        <begin position="513"/>
        <end position="527"/>
    </location>
</feature>
<dbReference type="GO" id="GO:0034511">
    <property type="term" value="F:U3 snoRNA binding"/>
    <property type="evidence" value="ECO:0007669"/>
    <property type="project" value="TreeGrafter"/>
</dbReference>
<evidence type="ECO:0000256" key="6">
    <source>
        <dbReference type="ARBA" id="ARBA00022840"/>
    </source>
</evidence>
<feature type="region of interest" description="Disordered" evidence="11">
    <location>
        <begin position="1"/>
        <end position="46"/>
    </location>
</feature>
<evidence type="ECO:0000256" key="10">
    <source>
        <dbReference type="ARBA" id="ARBA00061391"/>
    </source>
</evidence>
<dbReference type="Pfam" id="PF08142">
    <property type="entry name" value="AARP2CN"/>
    <property type="match status" value="1"/>
</dbReference>
<dbReference type="PANTHER" id="PTHR12858">
    <property type="entry name" value="RIBOSOME BIOGENESIS PROTEIN"/>
    <property type="match status" value="1"/>
</dbReference>
<evidence type="ECO:0000256" key="2">
    <source>
        <dbReference type="ARBA" id="ARBA00022517"/>
    </source>
</evidence>
<keyword evidence="8" id="KW-0539">Nucleus</keyword>
<dbReference type="InterPro" id="IPR012948">
    <property type="entry name" value="AARP2CN"/>
</dbReference>
<feature type="compositionally biased region" description="Polar residues" evidence="11">
    <location>
        <begin position="1"/>
        <end position="11"/>
    </location>
</feature>
<keyword evidence="3" id="KW-0597">Phosphoprotein</keyword>
<dbReference type="InterPro" id="IPR027417">
    <property type="entry name" value="P-loop_NTPase"/>
</dbReference>
<evidence type="ECO:0000259" key="12">
    <source>
        <dbReference type="PROSITE" id="PS51714"/>
    </source>
</evidence>
<dbReference type="FunFam" id="3.40.50.300:FF:000105">
    <property type="entry name" value="BMS1 ribosome biogenesis factor"/>
    <property type="match status" value="1"/>
</dbReference>
<evidence type="ECO:0000256" key="9">
    <source>
        <dbReference type="ARBA" id="ARBA00049117"/>
    </source>
</evidence>
<dbReference type="SMART" id="SM00785">
    <property type="entry name" value="AARP2CN"/>
    <property type="match status" value="1"/>
</dbReference>
<comment type="similarity">
    <text evidence="10">Belongs to the TRAFAC class translation factor GTPase superfamily. Bms1-like GTPase family. BMS1 subfamily.</text>
</comment>
<dbReference type="GO" id="GO:0000462">
    <property type="term" value="P:maturation of SSU-rRNA from tricistronic rRNA transcript (SSU-rRNA, 5.8S rRNA, LSU-rRNA)"/>
    <property type="evidence" value="ECO:0007669"/>
    <property type="project" value="TreeGrafter"/>
</dbReference>
<dbReference type="PANTHER" id="PTHR12858:SF2">
    <property type="entry name" value="RIBOSOME BIOGENESIS PROTEIN BMS1 HOMOLOG"/>
    <property type="match status" value="1"/>
</dbReference>
<dbReference type="Gene3D" id="3.40.50.300">
    <property type="entry name" value="P-loop containing nucleotide triphosphate hydrolases"/>
    <property type="match status" value="1"/>
</dbReference>
<feature type="compositionally biased region" description="Basic residues" evidence="11">
    <location>
        <begin position="15"/>
        <end position="33"/>
    </location>
</feature>
<dbReference type="EMBL" id="JBBCAQ010000010">
    <property type="protein sequence ID" value="KAK7601957.1"/>
    <property type="molecule type" value="Genomic_DNA"/>
</dbReference>
<feature type="domain" description="Bms1-type G" evidence="12">
    <location>
        <begin position="84"/>
        <end position="249"/>
    </location>
</feature>
<dbReference type="PROSITE" id="PS51714">
    <property type="entry name" value="G_BMS1"/>
    <property type="match status" value="1"/>
</dbReference>
<feature type="region of interest" description="Disordered" evidence="11">
    <location>
        <begin position="1115"/>
        <end position="1148"/>
    </location>
</feature>
<feature type="compositionally biased region" description="Acidic residues" evidence="11">
    <location>
        <begin position="450"/>
        <end position="508"/>
    </location>
</feature>
<dbReference type="GO" id="GO:0032040">
    <property type="term" value="C:small-subunit processome"/>
    <property type="evidence" value="ECO:0007669"/>
    <property type="project" value="UniProtKB-ARBA"/>
</dbReference>
<dbReference type="InterPro" id="IPR039761">
    <property type="entry name" value="Bms1/Tsr1"/>
</dbReference>
<name>A0AAN9TNG6_9HEMI</name>
<comment type="caution">
    <text evidence="13">The sequence shown here is derived from an EMBL/GenBank/DDBJ whole genome shotgun (WGS) entry which is preliminary data.</text>
</comment>
<evidence type="ECO:0000313" key="14">
    <source>
        <dbReference type="Proteomes" id="UP001367676"/>
    </source>
</evidence>
<dbReference type="GO" id="GO:0005524">
    <property type="term" value="F:ATP binding"/>
    <property type="evidence" value="ECO:0007669"/>
    <property type="project" value="UniProtKB-KW"/>
</dbReference>
<dbReference type="CDD" id="cd01882">
    <property type="entry name" value="BMS1"/>
    <property type="match status" value="1"/>
</dbReference>